<dbReference type="InterPro" id="IPR050336">
    <property type="entry name" value="Chromosome_partition/occlusion"/>
</dbReference>
<dbReference type="Gene3D" id="3.90.1530.30">
    <property type="match status" value="1"/>
</dbReference>
<sequence length="281" mass="30772">MALPSKSIAIVDIEIAAIDVPAGRRRLDPAWVETLTNLFRTQGQKTPIEVIATGERFRLVFGHHRLAAARLLGSDVIAAVVKRPEDFASEAEIALAEITENLARRELSALDRAVDIARWREVYETANGAVRRGRPSKLVQVAPISDEGDERFAASFSEAARKALGISRDAIKRAMRIASIGAGVRDRIALHPVADNQSELLLLATEPADRQADIAALLTAEPAQAASVADALAILDRLPPPAREPAWQKLATAFSKMRESEQDRFFTLHEAAIQRWLKGRN</sequence>
<dbReference type="InterPro" id="IPR036086">
    <property type="entry name" value="ParB/Sulfiredoxin_sf"/>
</dbReference>
<dbReference type="SUPFAM" id="SSF109709">
    <property type="entry name" value="KorB DNA-binding domain-like"/>
    <property type="match status" value="1"/>
</dbReference>
<dbReference type="Proteomes" id="UP000273786">
    <property type="component" value="Unassembled WGS sequence"/>
</dbReference>
<feature type="domain" description="ParB-like N-terminal" evidence="1">
    <location>
        <begin position="11"/>
        <end position="102"/>
    </location>
</feature>
<keyword evidence="3" id="KW-1185">Reference proteome</keyword>
<dbReference type="RefSeq" id="WP_125001615.1">
    <property type="nucleotide sequence ID" value="NZ_RQXT01000025.1"/>
</dbReference>
<dbReference type="SMART" id="SM00470">
    <property type="entry name" value="ParB"/>
    <property type="match status" value="1"/>
</dbReference>
<evidence type="ECO:0000313" key="2">
    <source>
        <dbReference type="EMBL" id="RRH98040.1"/>
    </source>
</evidence>
<dbReference type="Pfam" id="PF02195">
    <property type="entry name" value="ParB_N"/>
    <property type="match status" value="1"/>
</dbReference>
<dbReference type="EMBL" id="RQXT01000025">
    <property type="protein sequence ID" value="RRH98040.1"/>
    <property type="molecule type" value="Genomic_DNA"/>
</dbReference>
<accession>A0A3P3FH82</accession>
<dbReference type="GO" id="GO:0007059">
    <property type="term" value="P:chromosome segregation"/>
    <property type="evidence" value="ECO:0007669"/>
    <property type="project" value="TreeGrafter"/>
</dbReference>
<evidence type="ECO:0000259" key="1">
    <source>
        <dbReference type="SMART" id="SM00470"/>
    </source>
</evidence>
<name>A0A3P3FH82_9HYPH</name>
<gene>
    <name evidence="2" type="ORF">EH240_19785</name>
</gene>
<organism evidence="2 3">
    <name type="scientific">Mesorhizobium tamadayense</name>
    <dbReference type="NCBI Taxonomy" id="425306"/>
    <lineage>
        <taxon>Bacteria</taxon>
        <taxon>Pseudomonadati</taxon>
        <taxon>Pseudomonadota</taxon>
        <taxon>Alphaproteobacteria</taxon>
        <taxon>Hyphomicrobiales</taxon>
        <taxon>Phyllobacteriaceae</taxon>
        <taxon>Mesorhizobium</taxon>
    </lineage>
</organism>
<dbReference type="PANTHER" id="PTHR33375">
    <property type="entry name" value="CHROMOSOME-PARTITIONING PROTEIN PARB-RELATED"/>
    <property type="match status" value="1"/>
</dbReference>
<dbReference type="SUPFAM" id="SSF110849">
    <property type="entry name" value="ParB/Sulfiredoxin"/>
    <property type="match status" value="1"/>
</dbReference>
<comment type="caution">
    <text evidence="2">The sequence shown here is derived from an EMBL/GenBank/DDBJ whole genome shotgun (WGS) entry which is preliminary data.</text>
</comment>
<dbReference type="PANTHER" id="PTHR33375:SF1">
    <property type="entry name" value="CHROMOSOME-PARTITIONING PROTEIN PARB-RELATED"/>
    <property type="match status" value="1"/>
</dbReference>
<dbReference type="GO" id="GO:0005694">
    <property type="term" value="C:chromosome"/>
    <property type="evidence" value="ECO:0007669"/>
    <property type="project" value="TreeGrafter"/>
</dbReference>
<dbReference type="InterPro" id="IPR003115">
    <property type="entry name" value="ParB_N"/>
</dbReference>
<evidence type="ECO:0000313" key="3">
    <source>
        <dbReference type="Proteomes" id="UP000273786"/>
    </source>
</evidence>
<reference evidence="2 3" key="1">
    <citation type="submission" date="2018-11" db="EMBL/GenBank/DDBJ databases">
        <title>the genome of Mesorhizobium tamadayense DSM 28320.</title>
        <authorList>
            <person name="Gao J."/>
        </authorList>
    </citation>
    <scope>NUCLEOTIDE SEQUENCE [LARGE SCALE GENOMIC DNA]</scope>
    <source>
        <strain evidence="2 3">DSM 28320</strain>
    </source>
</reference>
<dbReference type="AlphaFoldDB" id="A0A3P3FH82"/>
<dbReference type="OrthoDB" id="8449249at2"/>
<protein>
    <recommendedName>
        <fullName evidence="1">ParB-like N-terminal domain-containing protein</fullName>
    </recommendedName>
</protein>
<proteinExistence type="predicted"/>